<reference evidence="1" key="1">
    <citation type="submission" date="2011-04" db="EMBL/GenBank/DDBJ databases">
        <title>Evolution of plant cell wall degrading machinery underlies the functional diversity of forest fungi.</title>
        <authorList>
            <consortium name="US DOE Joint Genome Institute (JGI-PGF)"/>
            <person name="Eastwood D.C."/>
            <person name="Floudas D."/>
            <person name="Binder M."/>
            <person name="Majcherczyk A."/>
            <person name="Schneider P."/>
            <person name="Aerts A."/>
            <person name="Asiegbu F.O."/>
            <person name="Baker S.E."/>
            <person name="Barry K."/>
            <person name="Bendiksby M."/>
            <person name="Blumentritt M."/>
            <person name="Coutinho P.M."/>
            <person name="Cullen D."/>
            <person name="Cullen D."/>
            <person name="Gathman A."/>
            <person name="Goodell B."/>
            <person name="Henrissat B."/>
            <person name="Ihrmark K."/>
            <person name="Kauserud H."/>
            <person name="Kohler A."/>
            <person name="LaButti K."/>
            <person name="Lapidus A."/>
            <person name="Lavin J.L."/>
            <person name="Lee Y.-H."/>
            <person name="Lindquist E."/>
            <person name="Lilly W."/>
            <person name="Lucas S."/>
            <person name="Morin E."/>
            <person name="Murat C."/>
            <person name="Oguiza J.A."/>
            <person name="Park J."/>
            <person name="Pisabarro A.G."/>
            <person name="Riley R."/>
            <person name="Rosling A."/>
            <person name="Salamov A."/>
            <person name="Schmidt O."/>
            <person name="Schmutz J."/>
            <person name="Skrede I."/>
            <person name="Stenlid J."/>
            <person name="Wiebenga A."/>
            <person name="Xie X."/>
            <person name="Kues U."/>
            <person name="Hibbett D.S."/>
            <person name="Hoffmeister D."/>
            <person name="Hogberg N."/>
            <person name="Martin F."/>
            <person name="Grigoriev I.V."/>
            <person name="Watkinson S.C."/>
        </authorList>
    </citation>
    <scope>NUCLEOTIDE SEQUENCE</scope>
    <source>
        <strain evidence="1">S7.9</strain>
    </source>
</reference>
<dbReference type="KEGG" id="sla:SERLADRAFT_459747"/>
<dbReference type="Proteomes" id="UP000008064">
    <property type="component" value="Unassembled WGS sequence"/>
</dbReference>
<feature type="non-terminal residue" evidence="1">
    <location>
        <position position="110"/>
    </location>
</feature>
<dbReference type="RefSeq" id="XP_007315076.1">
    <property type="nucleotide sequence ID" value="XM_007315014.1"/>
</dbReference>
<proteinExistence type="predicted"/>
<gene>
    <name evidence="1" type="ORF">SERLADRAFT_459747</name>
</gene>
<name>F8NL61_SERL9</name>
<dbReference type="AlphaFoldDB" id="F8NL61"/>
<protein>
    <submittedName>
        <fullName evidence="1">Uncharacterized protein</fullName>
    </submittedName>
</protein>
<dbReference type="HOGENOM" id="CLU_173724_0_0_1"/>
<organism>
    <name type="scientific">Serpula lacrymans var. lacrymans (strain S7.9)</name>
    <name type="common">Dry rot fungus</name>
    <dbReference type="NCBI Taxonomy" id="578457"/>
    <lineage>
        <taxon>Eukaryota</taxon>
        <taxon>Fungi</taxon>
        <taxon>Dikarya</taxon>
        <taxon>Basidiomycota</taxon>
        <taxon>Agaricomycotina</taxon>
        <taxon>Agaricomycetes</taxon>
        <taxon>Agaricomycetidae</taxon>
        <taxon>Boletales</taxon>
        <taxon>Coniophorineae</taxon>
        <taxon>Serpulaceae</taxon>
        <taxon>Serpula</taxon>
    </lineage>
</organism>
<accession>F8NL61</accession>
<dbReference type="EMBL" id="GL945430">
    <property type="protein sequence ID" value="EGO28877.1"/>
    <property type="molecule type" value="Genomic_DNA"/>
</dbReference>
<dbReference type="GeneID" id="18817962"/>
<evidence type="ECO:0000313" key="1">
    <source>
        <dbReference type="EMBL" id="EGO28877.1"/>
    </source>
</evidence>
<sequence>MSIWDKIYYAFALHHKDQFMKFTTTRPITTYSADYKASSGTYEARDDITRKVASKDSWRESNRDAEGAMLEQILLAIWEQFGHEAAEAEKHFLKVLAYEDVLIGDICDST</sequence>
<dbReference type="OrthoDB" id="3260094at2759"/>